<evidence type="ECO:0000259" key="1">
    <source>
        <dbReference type="Pfam" id="PF12728"/>
    </source>
</evidence>
<gene>
    <name evidence="2" type="ordered locus">RB11631</name>
</gene>
<dbReference type="InterPro" id="IPR009057">
    <property type="entry name" value="Homeodomain-like_sf"/>
</dbReference>
<dbReference type="STRING" id="243090.RB11631"/>
<dbReference type="EMBL" id="BX294153">
    <property type="protein sequence ID" value="CAD79226.1"/>
    <property type="molecule type" value="Genomic_DNA"/>
</dbReference>
<dbReference type="OrthoDB" id="8455288at2"/>
<dbReference type="Gene3D" id="1.10.10.10">
    <property type="entry name" value="Winged helix-like DNA-binding domain superfamily/Winged helix DNA-binding domain"/>
    <property type="match status" value="1"/>
</dbReference>
<dbReference type="InterPro" id="IPR052931">
    <property type="entry name" value="Prophage_regulatory_activator"/>
</dbReference>
<evidence type="ECO:0000313" key="3">
    <source>
        <dbReference type="Proteomes" id="UP000001025"/>
    </source>
</evidence>
<keyword evidence="3" id="KW-1185">Reference proteome</keyword>
<reference evidence="2 3" key="1">
    <citation type="journal article" date="2003" name="Proc. Natl. Acad. Sci. U.S.A.">
        <title>Complete genome sequence of the marine planctomycete Pirellula sp. strain 1.</title>
        <authorList>
            <person name="Gloeckner F.O."/>
            <person name="Kube M."/>
            <person name="Bauer M."/>
            <person name="Teeling H."/>
            <person name="Lombardot T."/>
            <person name="Ludwig W."/>
            <person name="Gade D."/>
            <person name="Beck A."/>
            <person name="Borzym K."/>
            <person name="Heitmann K."/>
            <person name="Rabus R."/>
            <person name="Schlesner H."/>
            <person name="Amann R."/>
            <person name="Reinhardt R."/>
        </authorList>
    </citation>
    <scope>NUCLEOTIDE SEQUENCE [LARGE SCALE GENOMIC DNA]</scope>
    <source>
        <strain evidence="3">DSM 10527 / NCIMB 13988 / SH1</strain>
    </source>
</reference>
<dbReference type="KEGG" id="rba:RB11631"/>
<protein>
    <recommendedName>
        <fullName evidence="1">Helix-turn-helix domain-containing protein</fullName>
    </recommendedName>
</protein>
<dbReference type="SUPFAM" id="SSF46689">
    <property type="entry name" value="Homeodomain-like"/>
    <property type="match status" value="1"/>
</dbReference>
<sequence length="104" mass="12117">MRYARNCRFRRSLMIDRDSILLVLGVCAVKKHNPTNMDRLLKIMLSEKEVAQKLNVSQSTVKRLCKKFGFPTPVWVGSQKRWLEEMVDQWIAKQAALQNRKLGA</sequence>
<dbReference type="eggNOG" id="COG3311">
    <property type="taxonomic scope" value="Bacteria"/>
</dbReference>
<dbReference type="InterPro" id="IPR036388">
    <property type="entry name" value="WH-like_DNA-bd_sf"/>
</dbReference>
<feature type="domain" description="Helix-turn-helix" evidence="1">
    <location>
        <begin position="44"/>
        <end position="94"/>
    </location>
</feature>
<dbReference type="EnsemblBacteria" id="CAD79226">
    <property type="protein sequence ID" value="CAD79226"/>
    <property type="gene ID" value="RB11631"/>
</dbReference>
<dbReference type="Proteomes" id="UP000001025">
    <property type="component" value="Chromosome"/>
</dbReference>
<dbReference type="PANTHER" id="PTHR36154:SF1">
    <property type="entry name" value="DNA-BINDING TRANSCRIPTIONAL ACTIVATOR ALPA"/>
    <property type="match status" value="1"/>
</dbReference>
<dbReference type="InterPro" id="IPR041657">
    <property type="entry name" value="HTH_17"/>
</dbReference>
<dbReference type="InParanoid" id="Q7UE26"/>
<evidence type="ECO:0000313" key="2">
    <source>
        <dbReference type="EMBL" id="CAD79226.1"/>
    </source>
</evidence>
<accession>Q7UE26</accession>
<dbReference type="HOGENOM" id="CLU_2247987_0_0_0"/>
<dbReference type="AlphaFoldDB" id="Q7UE26"/>
<dbReference type="PANTHER" id="PTHR36154">
    <property type="entry name" value="DNA-BINDING TRANSCRIPTIONAL ACTIVATOR ALPA"/>
    <property type="match status" value="1"/>
</dbReference>
<dbReference type="PATRIC" id="fig|243090.15.peg.5632"/>
<organism evidence="2 3">
    <name type="scientific">Rhodopirellula baltica (strain DSM 10527 / NCIMB 13988 / SH1)</name>
    <dbReference type="NCBI Taxonomy" id="243090"/>
    <lineage>
        <taxon>Bacteria</taxon>
        <taxon>Pseudomonadati</taxon>
        <taxon>Planctomycetota</taxon>
        <taxon>Planctomycetia</taxon>
        <taxon>Pirellulales</taxon>
        <taxon>Pirellulaceae</taxon>
        <taxon>Rhodopirellula</taxon>
    </lineage>
</organism>
<dbReference type="Pfam" id="PF12728">
    <property type="entry name" value="HTH_17"/>
    <property type="match status" value="1"/>
</dbReference>
<proteinExistence type="predicted"/>
<name>Q7UE26_RHOBA</name>